<evidence type="ECO:0000313" key="8">
    <source>
        <dbReference type="Proteomes" id="UP001164557"/>
    </source>
</evidence>
<dbReference type="PANTHER" id="PTHR43401">
    <property type="entry name" value="L-THREONINE 3-DEHYDROGENASE"/>
    <property type="match status" value="1"/>
</dbReference>
<dbReference type="InterPro" id="IPR013154">
    <property type="entry name" value="ADH-like_N"/>
</dbReference>
<feature type="domain" description="Alcohol dehydrogenase-like C-terminal" evidence="5">
    <location>
        <begin position="170"/>
        <end position="286"/>
    </location>
</feature>
<comment type="cofactor">
    <cofactor evidence="4">
        <name>Zn(2+)</name>
        <dbReference type="ChEBI" id="CHEBI:29105"/>
    </cofactor>
</comment>
<dbReference type="AlphaFoldDB" id="A0AA47B4B0"/>
<feature type="domain" description="Alcohol dehydrogenase-like N-terminal" evidence="6">
    <location>
        <begin position="24"/>
        <end position="131"/>
    </location>
</feature>
<dbReference type="CDD" id="cd08236">
    <property type="entry name" value="sugar_DH"/>
    <property type="match status" value="1"/>
</dbReference>
<dbReference type="Pfam" id="PF00107">
    <property type="entry name" value="ADH_zinc_N"/>
    <property type="match status" value="1"/>
</dbReference>
<comment type="similarity">
    <text evidence="4">Belongs to the zinc-containing alcohol dehydrogenase family.</text>
</comment>
<dbReference type="SUPFAM" id="SSF50129">
    <property type="entry name" value="GroES-like"/>
    <property type="match status" value="1"/>
</dbReference>
<dbReference type="InterPro" id="IPR013149">
    <property type="entry name" value="ADH-like_C"/>
</dbReference>
<evidence type="ECO:0000313" key="7">
    <source>
        <dbReference type="EMBL" id="UZX29732.1"/>
    </source>
</evidence>
<dbReference type="GO" id="GO:0016491">
    <property type="term" value="F:oxidoreductase activity"/>
    <property type="evidence" value="ECO:0007669"/>
    <property type="project" value="UniProtKB-KW"/>
</dbReference>
<keyword evidence="2 4" id="KW-0862">Zinc</keyword>
<dbReference type="InterPro" id="IPR002328">
    <property type="entry name" value="ADH_Zn_CS"/>
</dbReference>
<evidence type="ECO:0000256" key="1">
    <source>
        <dbReference type="ARBA" id="ARBA00022723"/>
    </source>
</evidence>
<dbReference type="InterPro" id="IPR011032">
    <property type="entry name" value="GroES-like_sf"/>
</dbReference>
<dbReference type="SUPFAM" id="SSF51735">
    <property type="entry name" value="NAD(P)-binding Rossmann-fold domains"/>
    <property type="match status" value="1"/>
</dbReference>
<protein>
    <submittedName>
        <fullName evidence="7">Galactitol-1-phosphate 5-dehydrogenase</fullName>
    </submittedName>
</protein>
<reference evidence="7" key="1">
    <citation type="submission" date="2021-09" db="EMBL/GenBank/DDBJ databases">
        <title>Lactobacillus species from Apis mellifera, Switzerland.</title>
        <authorList>
            <person name="Pfister J."/>
            <person name="Brown A."/>
            <person name="Neumann P."/>
            <person name="Collaud A."/>
            <person name="Retschnig G."/>
            <person name="Perreten V."/>
        </authorList>
    </citation>
    <scope>NUCLEOTIDE SEQUENCE</scope>
    <source>
        <strain evidence="7">IBH002</strain>
    </source>
</reference>
<name>A0AA47B4B0_9LACO</name>
<dbReference type="Proteomes" id="UP001164557">
    <property type="component" value="Chromosome"/>
</dbReference>
<evidence type="ECO:0000259" key="6">
    <source>
        <dbReference type="Pfam" id="PF08240"/>
    </source>
</evidence>
<dbReference type="Gene3D" id="3.40.50.720">
    <property type="entry name" value="NAD(P)-binding Rossmann-like Domain"/>
    <property type="match status" value="1"/>
</dbReference>
<dbReference type="Pfam" id="PF08240">
    <property type="entry name" value="ADH_N"/>
    <property type="match status" value="1"/>
</dbReference>
<gene>
    <name evidence="7" type="ORF">LDX53_00355</name>
</gene>
<dbReference type="PANTHER" id="PTHR43401:SF2">
    <property type="entry name" value="L-THREONINE 3-DEHYDROGENASE"/>
    <property type="match status" value="1"/>
</dbReference>
<dbReference type="EMBL" id="CP084389">
    <property type="protein sequence ID" value="UZX29732.1"/>
    <property type="molecule type" value="Genomic_DNA"/>
</dbReference>
<dbReference type="GO" id="GO:0008270">
    <property type="term" value="F:zinc ion binding"/>
    <property type="evidence" value="ECO:0007669"/>
    <property type="project" value="InterPro"/>
</dbReference>
<evidence type="ECO:0000256" key="2">
    <source>
        <dbReference type="ARBA" id="ARBA00022833"/>
    </source>
</evidence>
<dbReference type="InterPro" id="IPR050129">
    <property type="entry name" value="Zn_alcohol_dh"/>
</dbReference>
<evidence type="ECO:0000256" key="3">
    <source>
        <dbReference type="ARBA" id="ARBA00023002"/>
    </source>
</evidence>
<sequence>MKAIELKSIGKLELVEKEKPRPKKDEVLVKIKACGICGSDLPRVYQNGTYHFPTVIGHEFAGKVVELGENVDQKLLNQRVAVFPILPCFHCRSCLSGDYAQCDNYRYFGSRNDGGFEEYLAVPVFNLVPLTDNISYEEGAMIEPATVAQHAIQKSGLKLGNNVVVYGAGPIGIMVARWAKLAGANHIALFDIDNDAINFAQKLGFTNTFFNDGQNNLENIQQAFGGELADIVVEATGNTHSFNNCVQSITKFGTIVLLGNPHSDMTLKRATYDQLMRKEGKIISVYNDVYKRYPTDEWSTTRNALDSKELKVHDLITQRVAIDEVTDLFEHIHNKEIFSCKSMMVIQHKG</sequence>
<proteinExistence type="inferred from homology"/>
<dbReference type="InterPro" id="IPR036291">
    <property type="entry name" value="NAD(P)-bd_dom_sf"/>
</dbReference>
<organism evidence="7 8">
    <name type="scientific">Lactobacillus helsingborgensis</name>
    <dbReference type="NCBI Taxonomy" id="1218494"/>
    <lineage>
        <taxon>Bacteria</taxon>
        <taxon>Bacillati</taxon>
        <taxon>Bacillota</taxon>
        <taxon>Bacilli</taxon>
        <taxon>Lactobacillales</taxon>
        <taxon>Lactobacillaceae</taxon>
        <taxon>Lactobacillus</taxon>
    </lineage>
</organism>
<evidence type="ECO:0000259" key="5">
    <source>
        <dbReference type="Pfam" id="PF00107"/>
    </source>
</evidence>
<keyword evidence="8" id="KW-1185">Reference proteome</keyword>
<keyword evidence="1 4" id="KW-0479">Metal-binding</keyword>
<dbReference type="Gene3D" id="3.90.180.10">
    <property type="entry name" value="Medium-chain alcohol dehydrogenases, catalytic domain"/>
    <property type="match status" value="1"/>
</dbReference>
<keyword evidence="3" id="KW-0560">Oxidoreductase</keyword>
<dbReference type="RefSeq" id="WP_046326523.1">
    <property type="nucleotide sequence ID" value="NZ_CP084389.1"/>
</dbReference>
<dbReference type="PROSITE" id="PS00059">
    <property type="entry name" value="ADH_ZINC"/>
    <property type="match status" value="1"/>
</dbReference>
<evidence type="ECO:0000256" key="4">
    <source>
        <dbReference type="RuleBase" id="RU361277"/>
    </source>
</evidence>
<accession>A0AA47B4B0</accession>